<evidence type="ECO:0000256" key="4">
    <source>
        <dbReference type="ARBA" id="ARBA00023002"/>
    </source>
</evidence>
<dbReference type="GO" id="GO:0016491">
    <property type="term" value="F:oxidoreductase activity"/>
    <property type="evidence" value="ECO:0007669"/>
    <property type="project" value="UniProtKB-KW"/>
</dbReference>
<organism evidence="6 7">
    <name type="scientific">Kibdelosporangium aridum</name>
    <dbReference type="NCBI Taxonomy" id="2030"/>
    <lineage>
        <taxon>Bacteria</taxon>
        <taxon>Bacillati</taxon>
        <taxon>Actinomycetota</taxon>
        <taxon>Actinomycetes</taxon>
        <taxon>Pseudonocardiales</taxon>
        <taxon>Pseudonocardiaceae</taxon>
        <taxon>Kibdelosporangium</taxon>
    </lineage>
</organism>
<dbReference type="Proteomes" id="UP000192674">
    <property type="component" value="Unassembled WGS sequence"/>
</dbReference>
<gene>
    <name evidence="6" type="ORF">SAMN05661093_10630</name>
</gene>
<dbReference type="RefSeq" id="WP_084434642.1">
    <property type="nucleotide sequence ID" value="NZ_FWXV01000019.1"/>
</dbReference>
<dbReference type="SUPFAM" id="SSF54373">
    <property type="entry name" value="FAD-linked reductases, C-terminal domain"/>
    <property type="match status" value="1"/>
</dbReference>
<protein>
    <submittedName>
        <fullName evidence="6">D-amino-acid dehydrogenase</fullName>
    </submittedName>
</protein>
<evidence type="ECO:0000256" key="1">
    <source>
        <dbReference type="ARBA" id="ARBA00001974"/>
    </source>
</evidence>
<dbReference type="PANTHER" id="PTHR13847">
    <property type="entry name" value="SARCOSINE DEHYDROGENASE-RELATED"/>
    <property type="match status" value="1"/>
</dbReference>
<dbReference type="InterPro" id="IPR036188">
    <property type="entry name" value="FAD/NAD-bd_sf"/>
</dbReference>
<keyword evidence="4" id="KW-0560">Oxidoreductase</keyword>
<reference evidence="6 7" key="1">
    <citation type="submission" date="2017-04" db="EMBL/GenBank/DDBJ databases">
        <authorList>
            <person name="Afonso C.L."/>
            <person name="Miller P.J."/>
            <person name="Scott M.A."/>
            <person name="Spackman E."/>
            <person name="Goraichik I."/>
            <person name="Dimitrov K.M."/>
            <person name="Suarez D.L."/>
            <person name="Swayne D.E."/>
        </authorList>
    </citation>
    <scope>NUCLEOTIDE SEQUENCE [LARGE SCALE GENOMIC DNA]</scope>
    <source>
        <strain evidence="6 7">DSM 43828</strain>
    </source>
</reference>
<dbReference type="Pfam" id="PF01266">
    <property type="entry name" value="DAO"/>
    <property type="match status" value="1"/>
</dbReference>
<feature type="domain" description="FAD dependent oxidoreductase" evidence="5">
    <location>
        <begin position="2"/>
        <end position="348"/>
    </location>
</feature>
<dbReference type="AlphaFoldDB" id="A0A1Y5Y840"/>
<proteinExistence type="inferred from homology"/>
<keyword evidence="7" id="KW-1185">Reference proteome</keyword>
<evidence type="ECO:0000259" key="5">
    <source>
        <dbReference type="Pfam" id="PF01266"/>
    </source>
</evidence>
<keyword evidence="3" id="KW-0285">Flavoprotein</keyword>
<dbReference type="Gene3D" id="3.30.9.10">
    <property type="entry name" value="D-Amino Acid Oxidase, subunit A, domain 2"/>
    <property type="match status" value="1"/>
</dbReference>
<dbReference type="EMBL" id="FWXV01000019">
    <property type="protein sequence ID" value="SMD27034.1"/>
    <property type="molecule type" value="Genomic_DNA"/>
</dbReference>
<dbReference type="GO" id="GO:0005737">
    <property type="term" value="C:cytoplasm"/>
    <property type="evidence" value="ECO:0007669"/>
    <property type="project" value="TreeGrafter"/>
</dbReference>
<dbReference type="OrthoDB" id="9806257at2"/>
<sequence length="362" mass="37348">MRVIVVGGGIVGAVAAYRLVAEGAEVLLVDAGHEGQATAAGAGIVWPWPIGEPSLGTADFWWAAAAQYPVLLNQLASDGEPEPGYAQVGGITITDDESGLPEAATMIRAIQERDSSVGEFEVLPTGEPARRFPVLRQDLAGLYVSGVGRVDGRAMRDSLLRAAERRGARQIRGEAKLVRALSRVTGVEVGGEVIGAHAVVVAAGAWTATLCEEIGVEVAVEPQRGQIAHLRLSGVDTSEWPVIRSMSDHYLVAFPGGKVVVGATRETGSGFGFRQTAGGVHKVLSDALGVAPGLSDATIEEIRIGFRPLSTSGRPEISSPADGLVIATGLGPSGLTLAPLTGTIAAELALGRQSSLASSETR</sequence>
<name>A0A1Y5Y840_KIBAR</name>
<comment type="similarity">
    <text evidence="2">Belongs to the DadA oxidoreductase family.</text>
</comment>
<dbReference type="InterPro" id="IPR006076">
    <property type="entry name" value="FAD-dep_OxRdtase"/>
</dbReference>
<evidence type="ECO:0000313" key="6">
    <source>
        <dbReference type="EMBL" id="SMD27034.1"/>
    </source>
</evidence>
<dbReference type="PANTHER" id="PTHR13847:SF286">
    <property type="entry name" value="D-AMINO ACID DEHYDROGENASE"/>
    <property type="match status" value="1"/>
</dbReference>
<comment type="cofactor">
    <cofactor evidence="1">
        <name>FAD</name>
        <dbReference type="ChEBI" id="CHEBI:57692"/>
    </cofactor>
</comment>
<dbReference type="Gene3D" id="3.50.50.60">
    <property type="entry name" value="FAD/NAD(P)-binding domain"/>
    <property type="match status" value="1"/>
</dbReference>
<evidence type="ECO:0000256" key="2">
    <source>
        <dbReference type="ARBA" id="ARBA00009410"/>
    </source>
</evidence>
<dbReference type="SUPFAM" id="SSF51905">
    <property type="entry name" value="FAD/NAD(P)-binding domain"/>
    <property type="match status" value="1"/>
</dbReference>
<accession>A0A1Y5Y840</accession>
<evidence type="ECO:0000256" key="3">
    <source>
        <dbReference type="ARBA" id="ARBA00022630"/>
    </source>
</evidence>
<evidence type="ECO:0000313" key="7">
    <source>
        <dbReference type="Proteomes" id="UP000192674"/>
    </source>
</evidence>